<feature type="transmembrane region" description="Helical" evidence="1">
    <location>
        <begin position="342"/>
        <end position="362"/>
    </location>
</feature>
<protein>
    <submittedName>
        <fullName evidence="2">Uncharacterized protein DUF3667</fullName>
    </submittedName>
</protein>
<dbReference type="InterPro" id="IPR022134">
    <property type="entry name" value="DUF3667"/>
</dbReference>
<dbReference type="EMBL" id="PVTE01000005">
    <property type="protein sequence ID" value="PRY41847.1"/>
    <property type="molecule type" value="Genomic_DNA"/>
</dbReference>
<evidence type="ECO:0000256" key="1">
    <source>
        <dbReference type="SAM" id="Phobius"/>
    </source>
</evidence>
<evidence type="ECO:0000313" key="3">
    <source>
        <dbReference type="Proteomes" id="UP000238375"/>
    </source>
</evidence>
<keyword evidence="1" id="KW-0472">Membrane</keyword>
<keyword evidence="1" id="KW-0812">Transmembrane</keyword>
<name>A0A2T0T860_9BACT</name>
<proteinExistence type="predicted"/>
<evidence type="ECO:0000313" key="2">
    <source>
        <dbReference type="EMBL" id="PRY41847.1"/>
    </source>
</evidence>
<dbReference type="Proteomes" id="UP000238375">
    <property type="component" value="Unassembled WGS sequence"/>
</dbReference>
<sequence length="403" mass="46361">MSAHHKLDVCPNCGTHLGHDTNFCPNCGQENHEVKLPLSHIGYEFVESITHFDNKLWNSLKAIFTRPGKMTAEFLEGKRARYVPPARLYVFVSVIFFFLIGKFADHQLEESIHELKRSDIVKIDMQDLIDDDQSLDSLKAGKLGRRLDLKIPLNERGLTDLSSRLKRLKPAQLDSMLTKANVAVNDSTRQKLRALIELVPDTPRVSTGLDQLFGKRKFKTSEEREAYEEQLSHMPDQQIDSLIRAEGSNPGWLTRKLYRQQSKFSHLSNGENTHELLHAVTKNLSIVMFVLMPFVAVLLLLFYFRRGRFYYEHLIFSVHIHTVLFLLFSIAIGITFFAKPTLISSVLAWTFWISWFYFLLSIKRVYGQSWGKTIVKFFLLSMMYGLTAIFFLLGALGAGFLTF</sequence>
<keyword evidence="3" id="KW-1185">Reference proteome</keyword>
<reference evidence="2 3" key="1">
    <citation type="submission" date="2018-03" db="EMBL/GenBank/DDBJ databases">
        <title>Genomic Encyclopedia of Archaeal and Bacterial Type Strains, Phase II (KMG-II): from individual species to whole genera.</title>
        <authorList>
            <person name="Goeker M."/>
        </authorList>
    </citation>
    <scope>NUCLEOTIDE SEQUENCE [LARGE SCALE GENOMIC DNA]</scope>
    <source>
        <strain evidence="2 3">DSM 28354</strain>
    </source>
</reference>
<dbReference type="RefSeq" id="WP_106137058.1">
    <property type="nucleotide sequence ID" value="NZ_PVTE01000005.1"/>
</dbReference>
<comment type="caution">
    <text evidence="2">The sequence shown here is derived from an EMBL/GenBank/DDBJ whole genome shotgun (WGS) entry which is preliminary data.</text>
</comment>
<feature type="transmembrane region" description="Helical" evidence="1">
    <location>
        <begin position="374"/>
        <end position="401"/>
    </location>
</feature>
<accession>A0A2T0T860</accession>
<keyword evidence="1" id="KW-1133">Transmembrane helix</keyword>
<feature type="transmembrane region" description="Helical" evidence="1">
    <location>
        <begin position="284"/>
        <end position="304"/>
    </location>
</feature>
<dbReference type="AlphaFoldDB" id="A0A2T0T860"/>
<dbReference type="OrthoDB" id="7446256at2"/>
<feature type="transmembrane region" description="Helical" evidence="1">
    <location>
        <begin position="316"/>
        <end position="336"/>
    </location>
</feature>
<organism evidence="2 3">
    <name type="scientific">Spirosoma oryzae</name>
    <dbReference type="NCBI Taxonomy" id="1469603"/>
    <lineage>
        <taxon>Bacteria</taxon>
        <taxon>Pseudomonadati</taxon>
        <taxon>Bacteroidota</taxon>
        <taxon>Cytophagia</taxon>
        <taxon>Cytophagales</taxon>
        <taxon>Cytophagaceae</taxon>
        <taxon>Spirosoma</taxon>
    </lineage>
</organism>
<gene>
    <name evidence="2" type="ORF">CLV58_10546</name>
</gene>
<dbReference type="Pfam" id="PF12412">
    <property type="entry name" value="DUF3667"/>
    <property type="match status" value="1"/>
</dbReference>